<dbReference type="RefSeq" id="WP_066890217.1">
    <property type="nucleotide sequence ID" value="NZ_LAXD01000001.1"/>
</dbReference>
<proteinExistence type="predicted"/>
<comment type="caution">
    <text evidence="2">The sequence shown here is derived from an EMBL/GenBank/DDBJ whole genome shotgun (WGS) entry which is preliminary data.</text>
</comment>
<organism evidence="2 3">
    <name type="scientific">Carbonactinospora thermoautotrophica</name>
    <dbReference type="NCBI Taxonomy" id="1469144"/>
    <lineage>
        <taxon>Bacteria</taxon>
        <taxon>Bacillati</taxon>
        <taxon>Actinomycetota</taxon>
        <taxon>Actinomycetes</taxon>
        <taxon>Kitasatosporales</taxon>
        <taxon>Carbonactinosporaceae</taxon>
        <taxon>Carbonactinospora</taxon>
    </lineage>
</organism>
<sequence>MIHRPSFDLTTEPWLPVIRRGSLDEVGLRELFRAAHDIEDLAIPVPPAASGIWRILYAITARITGLDDTDLDFRTWSRRRNDLITSPHGFDQRAVEEYFDRWAARFDLFHPERPWLQDPRLATQCEKDAGVNKLVFSRSSGNNHVWFDHHHDQHLAPLPAKEAAWHLVAQLYYGAAGRCSTRRVGTTSQANTQAGPLRGTLSFHPVGEDLFQSLLAGLVHPRTSRSDGQSPPDLAPWETDELPDPLGIPPRPGGLVSALTNRARHALLLTPTPDGGQVSGARLTWAFRHPAGEFEDPYLIHQVATSGAVYARTADGHRALWRDLDALVNEENEADPRKASRPRVLREALNLPLQMLEVIRVRAFGFDQDRQSKDNTWFTAITPPILKWAKERDPDMAYGIARARVAAEEAQRRLAEALRKAWRDYSRRDPKGPNPWIPAADSRYWPRAERVFWQVIDQRAFDQVDQAFTRLALEVYEEVTDMTCRQPRGARAVYRHRPGLFSPTRKPAAPIATRGAA</sequence>
<evidence type="ECO:0000256" key="1">
    <source>
        <dbReference type="SAM" id="MobiDB-lite"/>
    </source>
</evidence>
<feature type="region of interest" description="Disordered" evidence="1">
    <location>
        <begin position="221"/>
        <end position="242"/>
    </location>
</feature>
<dbReference type="AlphaFoldDB" id="A0A132MZ07"/>
<dbReference type="EMBL" id="LAXD01000001">
    <property type="protein sequence ID" value="KWX02920.1"/>
    <property type="molecule type" value="Genomic_DNA"/>
</dbReference>
<keyword evidence="3" id="KW-1185">Reference proteome</keyword>
<dbReference type="OrthoDB" id="3187690at2"/>
<accession>A0A132MZ07</accession>
<dbReference type="NCBIfam" id="TIGR02547">
    <property type="entry name" value="casA_cse1"/>
    <property type="match status" value="1"/>
</dbReference>
<dbReference type="Proteomes" id="UP000070188">
    <property type="component" value="Unassembled WGS sequence"/>
</dbReference>
<protein>
    <submittedName>
        <fullName evidence="2">CRISPR-associated protein</fullName>
    </submittedName>
</protein>
<evidence type="ECO:0000313" key="3">
    <source>
        <dbReference type="Proteomes" id="UP000070188"/>
    </source>
</evidence>
<dbReference type="Pfam" id="PF09481">
    <property type="entry name" value="CRISPR_Cse1"/>
    <property type="match status" value="1"/>
</dbReference>
<name>A0A132MZ07_9ACTN</name>
<gene>
    <name evidence="2" type="ORF">LI90_3969</name>
</gene>
<dbReference type="PATRIC" id="fig|1469144.10.peg.4253"/>
<dbReference type="CDD" id="cd09729">
    <property type="entry name" value="Cse1_I-E"/>
    <property type="match status" value="1"/>
</dbReference>
<reference evidence="3" key="1">
    <citation type="submission" date="2015-04" db="EMBL/GenBank/DDBJ databases">
        <title>Physiological reanalysis, assessment of diazotrophy, and genome sequences of multiple isolates of Streptomyces thermoautotrophicus.</title>
        <authorList>
            <person name="MacKellar D.C."/>
            <person name="Lieber L."/>
            <person name="Norman J."/>
            <person name="Bolger A."/>
            <person name="Tobin C."/>
            <person name="Murray J.W."/>
            <person name="Chang R."/>
            <person name="Ford T."/>
            <person name="Nguyen P.Q."/>
            <person name="Woodward J."/>
            <person name="Permingeat H."/>
            <person name="Joshi N.S."/>
            <person name="Silver P.A."/>
            <person name="Usadel B."/>
            <person name="Rutherford A.W."/>
            <person name="Friesen M."/>
            <person name="Prell J."/>
        </authorList>
    </citation>
    <scope>NUCLEOTIDE SEQUENCE [LARGE SCALE GENOMIC DNA]</scope>
    <source>
        <strain evidence="3">H1</strain>
    </source>
</reference>
<evidence type="ECO:0000313" key="2">
    <source>
        <dbReference type="EMBL" id="KWX02920.1"/>
    </source>
</evidence>
<dbReference type="InterPro" id="IPR013381">
    <property type="entry name" value="CRISPR-assoc_prot_Cse1"/>
</dbReference>
<dbReference type="STRING" id="1469144.LI90_3969"/>